<evidence type="ECO:0000256" key="3">
    <source>
        <dbReference type="ARBA" id="ARBA00022475"/>
    </source>
</evidence>
<dbReference type="CDD" id="cd06261">
    <property type="entry name" value="TM_PBP2"/>
    <property type="match status" value="1"/>
</dbReference>
<protein>
    <submittedName>
        <fullName evidence="9">ABC-type dipeptide/oligopeptide/nickel transport system permease component</fullName>
    </submittedName>
</protein>
<dbReference type="InterPro" id="IPR000515">
    <property type="entry name" value="MetI-like"/>
</dbReference>
<feature type="domain" description="ABC transmembrane type-1" evidence="8">
    <location>
        <begin position="80"/>
        <end position="278"/>
    </location>
</feature>
<keyword evidence="5 7" id="KW-1133">Transmembrane helix</keyword>
<feature type="transmembrane region" description="Helical" evidence="7">
    <location>
        <begin position="119"/>
        <end position="143"/>
    </location>
</feature>
<dbReference type="GO" id="GO:0005886">
    <property type="term" value="C:plasma membrane"/>
    <property type="evidence" value="ECO:0007669"/>
    <property type="project" value="UniProtKB-SubCell"/>
</dbReference>
<name>A0A7V9Z0M9_9BACL</name>
<keyword evidence="6 7" id="KW-0472">Membrane</keyword>
<evidence type="ECO:0000259" key="8">
    <source>
        <dbReference type="PROSITE" id="PS50928"/>
    </source>
</evidence>
<dbReference type="Proteomes" id="UP000580891">
    <property type="component" value="Unassembled WGS sequence"/>
</dbReference>
<evidence type="ECO:0000256" key="6">
    <source>
        <dbReference type="ARBA" id="ARBA00023136"/>
    </source>
</evidence>
<feature type="transmembrane region" description="Helical" evidence="7">
    <location>
        <begin position="259"/>
        <end position="277"/>
    </location>
</feature>
<dbReference type="Gene3D" id="1.10.3720.10">
    <property type="entry name" value="MetI-like"/>
    <property type="match status" value="1"/>
</dbReference>
<dbReference type="PROSITE" id="PS50928">
    <property type="entry name" value="ABC_TM1"/>
    <property type="match status" value="1"/>
</dbReference>
<evidence type="ECO:0000313" key="9">
    <source>
        <dbReference type="EMBL" id="MBA2871949.1"/>
    </source>
</evidence>
<dbReference type="RefSeq" id="WP_181537753.1">
    <property type="nucleotide sequence ID" value="NZ_JACDUU010000005.1"/>
</dbReference>
<keyword evidence="4 7" id="KW-0812">Transmembrane</keyword>
<comment type="caution">
    <text evidence="9">The sequence shown here is derived from an EMBL/GenBank/DDBJ whole genome shotgun (WGS) entry which is preliminary data.</text>
</comment>
<dbReference type="SUPFAM" id="SSF161098">
    <property type="entry name" value="MetI-like"/>
    <property type="match status" value="1"/>
</dbReference>
<organism evidence="9 10">
    <name type="scientific">[Anoxybacillus] calidus</name>
    <dbReference type="NCBI Taxonomy" id="575178"/>
    <lineage>
        <taxon>Bacteria</taxon>
        <taxon>Bacillati</taxon>
        <taxon>Bacillota</taxon>
        <taxon>Bacilli</taxon>
        <taxon>Bacillales</taxon>
        <taxon>Anoxybacillaceae</taxon>
        <taxon>Paranoxybacillus</taxon>
    </lineage>
</organism>
<dbReference type="AlphaFoldDB" id="A0A7V9Z0M9"/>
<dbReference type="EMBL" id="JACDUU010000005">
    <property type="protein sequence ID" value="MBA2871949.1"/>
    <property type="molecule type" value="Genomic_DNA"/>
</dbReference>
<keyword evidence="2 7" id="KW-0813">Transport</keyword>
<dbReference type="PANTHER" id="PTHR30465:SF44">
    <property type="entry name" value="ABC-TYPE DIPEPTIDE_OLIGOPEPTIDE TRANSPORT SYSTEM, PERMEASE COMPONENT"/>
    <property type="match status" value="1"/>
</dbReference>
<feature type="transmembrane region" description="Helical" evidence="7">
    <location>
        <begin position="163"/>
        <end position="184"/>
    </location>
</feature>
<feature type="transmembrane region" description="Helical" evidence="7">
    <location>
        <begin position="82"/>
        <end position="107"/>
    </location>
</feature>
<proteinExistence type="inferred from homology"/>
<evidence type="ECO:0000313" key="10">
    <source>
        <dbReference type="Proteomes" id="UP000580891"/>
    </source>
</evidence>
<evidence type="ECO:0000256" key="7">
    <source>
        <dbReference type="RuleBase" id="RU363032"/>
    </source>
</evidence>
<feature type="transmembrane region" description="Helical" evidence="7">
    <location>
        <begin position="12"/>
        <end position="34"/>
    </location>
</feature>
<evidence type="ECO:0000256" key="2">
    <source>
        <dbReference type="ARBA" id="ARBA00022448"/>
    </source>
</evidence>
<gene>
    <name evidence="9" type="ORF">HNQ85_002239</name>
</gene>
<evidence type="ECO:0000256" key="4">
    <source>
        <dbReference type="ARBA" id="ARBA00022692"/>
    </source>
</evidence>
<comment type="subcellular location">
    <subcellularLocation>
        <location evidence="1 7">Cell membrane</location>
        <topology evidence="1 7">Multi-pass membrane protein</topology>
    </subcellularLocation>
</comment>
<reference evidence="9 10" key="1">
    <citation type="submission" date="2020-07" db="EMBL/GenBank/DDBJ databases">
        <title>Genomic Encyclopedia of Type Strains, Phase IV (KMG-IV): sequencing the most valuable type-strain genomes for metagenomic binning, comparative biology and taxonomic classification.</title>
        <authorList>
            <person name="Goeker M."/>
        </authorList>
    </citation>
    <scope>NUCLEOTIDE SEQUENCE [LARGE SCALE GENOMIC DNA]</scope>
    <source>
        <strain evidence="9 10">DSM 25220</strain>
    </source>
</reference>
<dbReference type="InterPro" id="IPR035906">
    <property type="entry name" value="MetI-like_sf"/>
</dbReference>
<evidence type="ECO:0000256" key="5">
    <source>
        <dbReference type="ARBA" id="ARBA00022989"/>
    </source>
</evidence>
<dbReference type="PANTHER" id="PTHR30465">
    <property type="entry name" value="INNER MEMBRANE ABC TRANSPORTER"/>
    <property type="match status" value="1"/>
</dbReference>
<dbReference type="GO" id="GO:0055085">
    <property type="term" value="P:transmembrane transport"/>
    <property type="evidence" value="ECO:0007669"/>
    <property type="project" value="InterPro"/>
</dbReference>
<comment type="similarity">
    <text evidence="7">Belongs to the binding-protein-dependent transport system permease family.</text>
</comment>
<sequence length="293" mass="34482">MEKVWRWVKPFVEIFMTVCIISLLVALATSIPFFRSLQGFYLFLEKLIQIANGFLHMDTLTVQIGESRTEHFLYIISEYYPYSLIILFSAFCVSFFIAASLSYIYFILPKKIKKWISSLLFFIQSIPDVVFIFAIQLSIIWIFKQTGWLIIDPIAGMDKVYVLPILTLSILPSIFLFQTMILAVSEEYKKPYVELARAKGLSKHHIWFHHLFRNVVVHVVSNMQYYFWFMLSNLLVLEFLFNMRGFMAFLRMQLHQADIVAISLTFLFLPFYLIDWLSKRVVFIMTGEKDVSG</sequence>
<evidence type="ECO:0000256" key="1">
    <source>
        <dbReference type="ARBA" id="ARBA00004651"/>
    </source>
</evidence>
<dbReference type="Pfam" id="PF00528">
    <property type="entry name" value="BPD_transp_1"/>
    <property type="match status" value="1"/>
</dbReference>
<keyword evidence="3" id="KW-1003">Cell membrane</keyword>
<keyword evidence="10" id="KW-1185">Reference proteome</keyword>
<accession>A0A7V9Z0M9</accession>